<dbReference type="InterPro" id="IPR037128">
    <property type="entry name" value="Quinolinate_PRibosylTase_N_sf"/>
</dbReference>
<evidence type="ECO:0000256" key="5">
    <source>
        <dbReference type="ARBA" id="ARBA00022642"/>
    </source>
</evidence>
<evidence type="ECO:0000313" key="12">
    <source>
        <dbReference type="EMBL" id="BCS84129.1"/>
    </source>
</evidence>
<accession>A0ABN6EDU6</accession>
<name>A0ABN6EDU6_9BACT</name>
<dbReference type="SUPFAM" id="SSF54675">
    <property type="entry name" value="Nicotinate/Quinolinate PRTase N-terminal domain-like"/>
    <property type="match status" value="1"/>
</dbReference>
<reference evidence="12 13" key="1">
    <citation type="journal article" date="2022" name="Int. J. Syst. Evol. Microbiol.">
        <title>Prevotella herbatica sp. nov., a plant polysaccharide-decomposing anaerobic bacterium isolated from a methanogenic reactor.</title>
        <authorList>
            <person name="Uek A."/>
            <person name="Tonouchi A."/>
            <person name="Kaku N."/>
            <person name="Ueki K."/>
        </authorList>
    </citation>
    <scope>NUCLEOTIDE SEQUENCE [LARGE SCALE GENOMIC DNA]</scope>
    <source>
        <strain evidence="12 13">WR041</strain>
    </source>
</reference>
<dbReference type="PANTHER" id="PTHR32179:SF3">
    <property type="entry name" value="NICOTINATE-NUCLEOTIDE PYROPHOSPHORYLASE [CARBOXYLATING]"/>
    <property type="match status" value="1"/>
</dbReference>
<dbReference type="Proteomes" id="UP001319045">
    <property type="component" value="Chromosome"/>
</dbReference>
<dbReference type="CDD" id="cd01572">
    <property type="entry name" value="QPRTase"/>
    <property type="match status" value="1"/>
</dbReference>
<dbReference type="InterPro" id="IPR002638">
    <property type="entry name" value="Quinolinate_PRibosylTrfase_C"/>
</dbReference>
<evidence type="ECO:0000256" key="4">
    <source>
        <dbReference type="ARBA" id="ARBA00011944"/>
    </source>
</evidence>
<comment type="pathway">
    <text evidence="2">Cofactor biosynthesis; NAD(+) biosynthesis; nicotinate D-ribonucleotide from quinolinate: step 1/1.</text>
</comment>
<keyword evidence="6 9" id="KW-0328">Glycosyltransferase</keyword>
<gene>
    <name evidence="12" type="ORF">prwr041_00220</name>
</gene>
<evidence type="ECO:0000259" key="10">
    <source>
        <dbReference type="Pfam" id="PF01729"/>
    </source>
</evidence>
<evidence type="ECO:0000256" key="7">
    <source>
        <dbReference type="ARBA" id="ARBA00022679"/>
    </source>
</evidence>
<comment type="function">
    <text evidence="1">Involved in the catabolism of quinolinic acid (QA).</text>
</comment>
<dbReference type="Gene3D" id="3.90.1170.20">
    <property type="entry name" value="Quinolinate phosphoribosyl transferase, N-terminal domain"/>
    <property type="match status" value="1"/>
</dbReference>
<dbReference type="InterPro" id="IPR027277">
    <property type="entry name" value="NadC/ModD"/>
</dbReference>
<dbReference type="RefSeq" id="WP_207154331.1">
    <property type="nucleotide sequence ID" value="NZ_AP024484.1"/>
</dbReference>
<comment type="similarity">
    <text evidence="3 9">Belongs to the NadC/ModD family.</text>
</comment>
<dbReference type="EC" id="2.4.2.19" evidence="4"/>
<evidence type="ECO:0000256" key="2">
    <source>
        <dbReference type="ARBA" id="ARBA00004893"/>
    </source>
</evidence>
<dbReference type="PANTHER" id="PTHR32179">
    <property type="entry name" value="NICOTINATE-NUCLEOTIDE PYROPHOSPHORYLASE [CARBOXYLATING]"/>
    <property type="match status" value="1"/>
</dbReference>
<proteinExistence type="inferred from homology"/>
<organism evidence="12 13">
    <name type="scientific">Prevotella herbatica</name>
    <dbReference type="NCBI Taxonomy" id="2801997"/>
    <lineage>
        <taxon>Bacteria</taxon>
        <taxon>Pseudomonadati</taxon>
        <taxon>Bacteroidota</taxon>
        <taxon>Bacteroidia</taxon>
        <taxon>Bacteroidales</taxon>
        <taxon>Prevotellaceae</taxon>
        <taxon>Prevotella</taxon>
    </lineage>
</organism>
<feature type="domain" description="Quinolinate phosphoribosyl transferase N-terminal" evidence="11">
    <location>
        <begin position="24"/>
        <end position="109"/>
    </location>
</feature>
<evidence type="ECO:0000256" key="3">
    <source>
        <dbReference type="ARBA" id="ARBA00009400"/>
    </source>
</evidence>
<evidence type="ECO:0000259" key="11">
    <source>
        <dbReference type="Pfam" id="PF02749"/>
    </source>
</evidence>
<dbReference type="Pfam" id="PF01729">
    <property type="entry name" value="QRPTase_C"/>
    <property type="match status" value="1"/>
</dbReference>
<dbReference type="InterPro" id="IPR022412">
    <property type="entry name" value="Quinolinate_PRibosylTrfase_N"/>
</dbReference>
<keyword evidence="7 9" id="KW-0808">Transferase</keyword>
<evidence type="ECO:0000256" key="9">
    <source>
        <dbReference type="PIRNR" id="PIRNR006250"/>
    </source>
</evidence>
<dbReference type="SUPFAM" id="SSF51690">
    <property type="entry name" value="Nicotinate/Quinolinate PRTase C-terminal domain-like"/>
    <property type="match status" value="1"/>
</dbReference>
<feature type="domain" description="Quinolinate phosphoribosyl transferase C-terminal" evidence="10">
    <location>
        <begin position="111"/>
        <end position="280"/>
    </location>
</feature>
<dbReference type="InterPro" id="IPR036068">
    <property type="entry name" value="Nicotinate_pribotase-like_C"/>
</dbReference>
<evidence type="ECO:0000256" key="8">
    <source>
        <dbReference type="ARBA" id="ARBA00033102"/>
    </source>
</evidence>
<dbReference type="Pfam" id="PF02749">
    <property type="entry name" value="QRPTase_N"/>
    <property type="match status" value="1"/>
</dbReference>
<sequence length="282" mass="31005">MLSVDELEDKLIELAFAEDIGDGDHTTLCCIPDDAMGKSHLLIKENGILAGVEMAKKVFAKFDSTLKVEVLINDGTPVKVGDIAMIVSGKTRSLLQTERLMLNIMQRMSGIATMTNKYVKLLEGTRTHVLDTRKTTPGLRMLEKQAVKIGGGMNHRIGLFDMILLKDNHVDFAGGIESAIDRCHAYLKEKGLDLKIEIEVRNFDELQRVLNHGGVDRVMFDNFSVPDTKKAVDLVAGRMETESSGGITFDTIRGYAEQGVDFISVGALTHSVKGLDMSFKAC</sequence>
<keyword evidence="13" id="KW-1185">Reference proteome</keyword>
<dbReference type="InterPro" id="IPR004393">
    <property type="entry name" value="NadC"/>
</dbReference>
<dbReference type="NCBIfam" id="TIGR00078">
    <property type="entry name" value="nadC"/>
    <property type="match status" value="1"/>
</dbReference>
<dbReference type="EMBL" id="AP024484">
    <property type="protein sequence ID" value="BCS84129.1"/>
    <property type="molecule type" value="Genomic_DNA"/>
</dbReference>
<dbReference type="InterPro" id="IPR013785">
    <property type="entry name" value="Aldolase_TIM"/>
</dbReference>
<evidence type="ECO:0000256" key="6">
    <source>
        <dbReference type="ARBA" id="ARBA00022676"/>
    </source>
</evidence>
<protein>
    <recommendedName>
        <fullName evidence="4">nicotinate-nucleotide diphosphorylase (carboxylating)</fullName>
        <ecNumber evidence="4">2.4.2.19</ecNumber>
    </recommendedName>
    <alternativeName>
        <fullName evidence="8">Quinolinate phosphoribosyltransferase [decarboxylating]</fullName>
    </alternativeName>
</protein>
<dbReference type="PIRSF" id="PIRSF006250">
    <property type="entry name" value="NadC_ModD"/>
    <property type="match status" value="1"/>
</dbReference>
<dbReference type="Gene3D" id="3.20.20.70">
    <property type="entry name" value="Aldolase class I"/>
    <property type="match status" value="1"/>
</dbReference>
<evidence type="ECO:0000256" key="1">
    <source>
        <dbReference type="ARBA" id="ARBA00003237"/>
    </source>
</evidence>
<keyword evidence="5" id="KW-0662">Pyridine nucleotide biosynthesis</keyword>
<evidence type="ECO:0000313" key="13">
    <source>
        <dbReference type="Proteomes" id="UP001319045"/>
    </source>
</evidence>